<comment type="caution">
    <text evidence="13">The sequence shown here is derived from an EMBL/GenBank/DDBJ whole genome shotgun (WGS) entry which is preliminary data.</text>
</comment>
<dbReference type="GO" id="GO:0061710">
    <property type="term" value="F:L-threonylcarbamoyladenylate synthase"/>
    <property type="evidence" value="ECO:0007669"/>
    <property type="project" value="UniProtKB-EC"/>
</dbReference>
<comment type="catalytic activity">
    <reaction evidence="11">
        <text>L-threonine + hydrogencarbonate + ATP = L-threonylcarbamoyladenylate + diphosphate + H2O</text>
        <dbReference type="Rhea" id="RHEA:36407"/>
        <dbReference type="ChEBI" id="CHEBI:15377"/>
        <dbReference type="ChEBI" id="CHEBI:17544"/>
        <dbReference type="ChEBI" id="CHEBI:30616"/>
        <dbReference type="ChEBI" id="CHEBI:33019"/>
        <dbReference type="ChEBI" id="CHEBI:57926"/>
        <dbReference type="ChEBI" id="CHEBI:73682"/>
        <dbReference type="EC" id="2.7.7.87"/>
    </reaction>
</comment>
<dbReference type="PANTHER" id="PTHR17490">
    <property type="entry name" value="SUA5"/>
    <property type="match status" value="1"/>
</dbReference>
<proteinExistence type="inferred from homology"/>
<keyword evidence="5" id="KW-0808">Transferase</keyword>
<dbReference type="InterPro" id="IPR006070">
    <property type="entry name" value="Sua5-like_dom"/>
</dbReference>
<keyword evidence="8" id="KW-0547">Nucleotide-binding</keyword>
<keyword evidence="9" id="KW-0067">ATP-binding</keyword>
<dbReference type="GO" id="GO:0000049">
    <property type="term" value="F:tRNA binding"/>
    <property type="evidence" value="ECO:0007669"/>
    <property type="project" value="TreeGrafter"/>
</dbReference>
<dbReference type="GO" id="GO:0006450">
    <property type="term" value="P:regulation of translational fidelity"/>
    <property type="evidence" value="ECO:0007669"/>
    <property type="project" value="TreeGrafter"/>
</dbReference>
<dbReference type="Pfam" id="PF01300">
    <property type="entry name" value="Sua5_yciO_yrdC"/>
    <property type="match status" value="1"/>
</dbReference>
<dbReference type="GO" id="GO:0003725">
    <property type="term" value="F:double-stranded RNA binding"/>
    <property type="evidence" value="ECO:0007669"/>
    <property type="project" value="InterPro"/>
</dbReference>
<evidence type="ECO:0000256" key="1">
    <source>
        <dbReference type="ARBA" id="ARBA00004496"/>
    </source>
</evidence>
<evidence type="ECO:0000256" key="2">
    <source>
        <dbReference type="ARBA" id="ARBA00007663"/>
    </source>
</evidence>
<keyword evidence="6" id="KW-0819">tRNA processing</keyword>
<dbReference type="RefSeq" id="WP_101627406.1">
    <property type="nucleotide sequence ID" value="NZ_PKKJ01000001.1"/>
</dbReference>
<dbReference type="GO" id="GO:0008033">
    <property type="term" value="P:tRNA processing"/>
    <property type="evidence" value="ECO:0007669"/>
    <property type="project" value="UniProtKB-KW"/>
</dbReference>
<dbReference type="AlphaFoldDB" id="A0A2I1I740"/>
<dbReference type="SUPFAM" id="SSF55821">
    <property type="entry name" value="YrdC/RibB"/>
    <property type="match status" value="1"/>
</dbReference>
<evidence type="ECO:0000313" key="14">
    <source>
        <dbReference type="Proteomes" id="UP000234545"/>
    </source>
</evidence>
<dbReference type="EC" id="2.7.7.87" evidence="3"/>
<comment type="subcellular location">
    <subcellularLocation>
        <location evidence="1">Cytoplasm</location>
    </subcellularLocation>
</comment>
<evidence type="ECO:0000256" key="6">
    <source>
        <dbReference type="ARBA" id="ARBA00022694"/>
    </source>
</evidence>
<evidence type="ECO:0000256" key="9">
    <source>
        <dbReference type="ARBA" id="ARBA00022840"/>
    </source>
</evidence>
<dbReference type="InterPro" id="IPR050156">
    <property type="entry name" value="TC-AMP_synthase_SUA5"/>
</dbReference>
<evidence type="ECO:0000256" key="10">
    <source>
        <dbReference type="ARBA" id="ARBA00029774"/>
    </source>
</evidence>
<dbReference type="NCBIfam" id="TIGR00057">
    <property type="entry name" value="L-threonylcarbamoyladenylate synthase"/>
    <property type="match status" value="1"/>
</dbReference>
<organism evidence="13 14">
    <name type="scientific">Schaalia turicensis</name>
    <dbReference type="NCBI Taxonomy" id="131111"/>
    <lineage>
        <taxon>Bacteria</taxon>
        <taxon>Bacillati</taxon>
        <taxon>Actinomycetota</taxon>
        <taxon>Actinomycetes</taxon>
        <taxon>Actinomycetales</taxon>
        <taxon>Actinomycetaceae</taxon>
        <taxon>Schaalia</taxon>
    </lineage>
</organism>
<dbReference type="Gene3D" id="3.90.870.10">
    <property type="entry name" value="DHBP synthase"/>
    <property type="match status" value="1"/>
</dbReference>
<dbReference type="InterPro" id="IPR017945">
    <property type="entry name" value="DHBP_synth_RibB-like_a/b_dom"/>
</dbReference>
<keyword evidence="7" id="KW-0548">Nucleotidyltransferase</keyword>
<protein>
    <recommendedName>
        <fullName evidence="10">L-threonylcarbamoyladenylate synthase</fullName>
        <ecNumber evidence="3">2.7.7.87</ecNumber>
    </recommendedName>
    <alternativeName>
        <fullName evidence="10">L-threonylcarbamoyladenylate synthase</fullName>
    </alternativeName>
</protein>
<sequence length="219" mass="23021">MTTRIISCTPTWDSSDLKEATTAVKSGQLIVIPTDTVYGIGCDASNPDAVARVLAAKGRGRQMPPPVVVPGRESIETLCVDIPEVAYRLADEYWPGGLTLILRARPDLGWDLGETGGTIGVRMPNEPRIRTLLDTVGPLALTSANTTGNPPATSVDEAVDYFGTQVLLYVDGGPTPGSTPSTILDFTKGGVRAIRLGTLSLEQLSLTAGTTIEPANTSK</sequence>
<dbReference type="PANTHER" id="PTHR17490:SF16">
    <property type="entry name" value="THREONYLCARBAMOYL-AMP SYNTHASE"/>
    <property type="match status" value="1"/>
</dbReference>
<gene>
    <name evidence="13" type="ORF">CYJ25_01290</name>
</gene>
<evidence type="ECO:0000256" key="4">
    <source>
        <dbReference type="ARBA" id="ARBA00022490"/>
    </source>
</evidence>
<evidence type="ECO:0000259" key="12">
    <source>
        <dbReference type="PROSITE" id="PS51163"/>
    </source>
</evidence>
<name>A0A2I1I740_9ACTO</name>
<evidence type="ECO:0000256" key="3">
    <source>
        <dbReference type="ARBA" id="ARBA00012584"/>
    </source>
</evidence>
<dbReference type="PROSITE" id="PS51163">
    <property type="entry name" value="YRDC"/>
    <property type="match status" value="1"/>
</dbReference>
<dbReference type="Proteomes" id="UP000234545">
    <property type="component" value="Unassembled WGS sequence"/>
</dbReference>
<keyword evidence="4" id="KW-0963">Cytoplasm</keyword>
<reference evidence="13 14" key="1">
    <citation type="submission" date="2017-12" db="EMBL/GenBank/DDBJ databases">
        <title>Phylogenetic diversity of female urinary microbiome.</title>
        <authorList>
            <person name="Thomas-White K."/>
            <person name="Wolfe A.J."/>
        </authorList>
    </citation>
    <scope>NUCLEOTIDE SEQUENCE [LARGE SCALE GENOMIC DNA]</scope>
    <source>
        <strain evidence="13 14">UMB0250</strain>
    </source>
</reference>
<evidence type="ECO:0000256" key="5">
    <source>
        <dbReference type="ARBA" id="ARBA00022679"/>
    </source>
</evidence>
<comment type="similarity">
    <text evidence="2">Belongs to the SUA5 family.</text>
</comment>
<dbReference type="GO" id="GO:0005524">
    <property type="term" value="F:ATP binding"/>
    <property type="evidence" value="ECO:0007669"/>
    <property type="project" value="UniProtKB-KW"/>
</dbReference>
<evidence type="ECO:0000256" key="11">
    <source>
        <dbReference type="ARBA" id="ARBA00048366"/>
    </source>
</evidence>
<evidence type="ECO:0000256" key="8">
    <source>
        <dbReference type="ARBA" id="ARBA00022741"/>
    </source>
</evidence>
<accession>A0A2I1I740</accession>
<dbReference type="EMBL" id="PKKJ01000001">
    <property type="protein sequence ID" value="PKY66901.1"/>
    <property type="molecule type" value="Genomic_DNA"/>
</dbReference>
<dbReference type="OrthoDB" id="9814580at2"/>
<evidence type="ECO:0000313" key="13">
    <source>
        <dbReference type="EMBL" id="PKY66901.1"/>
    </source>
</evidence>
<feature type="domain" description="YrdC-like" evidence="12">
    <location>
        <begin position="14"/>
        <end position="199"/>
    </location>
</feature>
<evidence type="ECO:0000256" key="7">
    <source>
        <dbReference type="ARBA" id="ARBA00022695"/>
    </source>
</evidence>
<dbReference type="GO" id="GO:0005737">
    <property type="term" value="C:cytoplasm"/>
    <property type="evidence" value="ECO:0007669"/>
    <property type="project" value="UniProtKB-SubCell"/>
</dbReference>